<feature type="region of interest" description="Disordered" evidence="9">
    <location>
        <begin position="72"/>
        <end position="103"/>
    </location>
</feature>
<keyword evidence="2 8" id="KW-0863">Zinc-finger</keyword>
<accession>A0ABP0U9Q9</accession>
<evidence type="ECO:0000256" key="3">
    <source>
        <dbReference type="ARBA" id="ARBA00022833"/>
    </source>
</evidence>
<dbReference type="Pfam" id="PF04433">
    <property type="entry name" value="SWIRM"/>
    <property type="match status" value="1"/>
</dbReference>
<dbReference type="Gene3D" id="1.10.10.60">
    <property type="entry name" value="Homeodomain-like"/>
    <property type="match status" value="1"/>
</dbReference>
<proteinExistence type="predicted"/>
<dbReference type="Pfam" id="PF00249">
    <property type="entry name" value="Myb_DNA-binding"/>
    <property type="match status" value="1"/>
</dbReference>
<keyword evidence="1" id="KW-0479">Metal-binding</keyword>
<evidence type="ECO:0000256" key="2">
    <source>
        <dbReference type="ARBA" id="ARBA00022771"/>
    </source>
</evidence>
<dbReference type="PROSITE" id="PS51293">
    <property type="entry name" value="SANT"/>
    <property type="match status" value="1"/>
</dbReference>
<dbReference type="Pfam" id="PF00569">
    <property type="entry name" value="ZZ"/>
    <property type="match status" value="1"/>
</dbReference>
<evidence type="ECO:0000259" key="13">
    <source>
        <dbReference type="PROSITE" id="PS51293"/>
    </source>
</evidence>
<feature type="domain" description="SWIRM" evidence="12">
    <location>
        <begin position="256"/>
        <end position="358"/>
    </location>
</feature>
<dbReference type="Gene3D" id="1.10.10.10">
    <property type="entry name" value="Winged helix-like DNA-binding domain superfamily/Winged helix DNA-binding domain"/>
    <property type="match status" value="1"/>
</dbReference>
<dbReference type="Gene3D" id="3.30.60.90">
    <property type="match status" value="1"/>
</dbReference>
<keyword evidence="3" id="KW-0862">Zinc</keyword>
<gene>
    <name evidence="15" type="ORF">CSSPTR1EN2_LOCUS13035</name>
</gene>
<sequence>MAARRLPPPAPASSPGLKIKLKTVGAAIPSKANQVVHSVAEEVVGGGENAAAAAAAAVDVATTMSKDVVVAGTGTGTLKRKRTTPPASPVPSKKPPRENLPRAAAESPPIIIPLAPNGEPVEVVPGKGESIATDHHVIKQRIGQPHVSVRVVLNAEQAIQSGVDREPSDELKKATPYLENISHGQLQVKSVPVSGGGGGGGSQQASFLNPRKRVGADPAGFGTPSPSAPPASQVPPSVVVGPTTVMRMPSSEAVSHAIPSHAGWFSWTKIHHLERRGLPEFFTGKLQAKTPEVYKEFRNVIIKKCRENPSNLITSADFMQGGGQHHLIGDEKTMSRVLEFLDHWGLINYQAPPKRLPVWKGPALTVEADGLGLLSMVSKTKASLYEFEKPQAPTPKKSSTKSKATGLLLSEVLAEPQGPAVEYHCKSCGAFCYEQRYHSQKQVDFDLCSDCYNDGKFGPNMVSSDFMRMDVTEGVNVNNAGWTDQETLLLLEALELYGDNWHEIAEHVGTKSKSQCILHFIQLPVEDPFLEEMETPGTLLRAPSPPPPSSLVKEPSVEPSMEMKSDGLTPPKVVATTVRDASNGVLAVPSVPPSLIAFADAGNPVMAQVAFIAAMIGPKVAAVAAQAALASLTEKIPGSLVAKSDVTLQKLVEDGPNPTSTESGPASGPLLLVSGNRRDTAQVAVQETQKVQSREGPINAVRVKQAAASAMAAAAVKAKLLADQEEREVQRLVSVVIEHQLKKLELKLKTFSDLESMLAKECESVERARQKVYAEHARVVATRLGTNTAGSSVPSGTGAVQNMIAARPAAVTFGTGGVVTPITGSTVGAGASVAQSLGQAVSSVGMTAGAQEIARPMAAGGASSAGPQGQIGRTAISGTTPSTLLQGQTARTGMVGGASSTIGVQGQTGRMAMPGTSSPLSHPRPRTTAPQGISRPVLGPSSGGTSQ</sequence>
<keyword evidence="4" id="KW-0805">Transcription regulation</keyword>
<dbReference type="EMBL" id="OZ019894">
    <property type="protein sequence ID" value="CAK9215886.1"/>
    <property type="molecule type" value="Genomic_DNA"/>
</dbReference>
<dbReference type="InterPro" id="IPR017930">
    <property type="entry name" value="Myb_dom"/>
</dbReference>
<evidence type="ECO:0000256" key="9">
    <source>
        <dbReference type="SAM" id="MobiDB-lite"/>
    </source>
</evidence>
<evidence type="ECO:0000256" key="7">
    <source>
        <dbReference type="ARBA" id="ARBA00023242"/>
    </source>
</evidence>
<dbReference type="SUPFAM" id="SSF46689">
    <property type="entry name" value="Homeodomain-like"/>
    <property type="match status" value="2"/>
</dbReference>
<dbReference type="SMART" id="SM00717">
    <property type="entry name" value="SANT"/>
    <property type="match status" value="1"/>
</dbReference>
<feature type="domain" description="HTH myb-type" evidence="14">
    <location>
        <begin position="482"/>
        <end position="516"/>
    </location>
</feature>
<evidence type="ECO:0000256" key="6">
    <source>
        <dbReference type="ARBA" id="ARBA00023163"/>
    </source>
</evidence>
<feature type="compositionally biased region" description="Polar residues" evidence="9">
    <location>
        <begin position="898"/>
        <end position="908"/>
    </location>
</feature>
<evidence type="ECO:0000256" key="1">
    <source>
        <dbReference type="ARBA" id="ARBA00022723"/>
    </source>
</evidence>
<feature type="domain" description="Myb-like" evidence="10">
    <location>
        <begin position="474"/>
        <end position="524"/>
    </location>
</feature>
<dbReference type="PROSITE" id="PS01357">
    <property type="entry name" value="ZF_ZZ_1"/>
    <property type="match status" value="1"/>
</dbReference>
<feature type="compositionally biased region" description="Low complexity" evidence="9">
    <location>
        <begin position="550"/>
        <end position="560"/>
    </location>
</feature>
<dbReference type="PANTHER" id="PTHR12802:SF41">
    <property type="entry name" value="BRAHMA ASSOCIATED PROTEIN 155 KDA"/>
    <property type="match status" value="1"/>
</dbReference>
<dbReference type="CDD" id="cd00167">
    <property type="entry name" value="SANT"/>
    <property type="match status" value="1"/>
</dbReference>
<keyword evidence="16" id="KW-1185">Reference proteome</keyword>
<protein>
    <submittedName>
        <fullName evidence="15">Uncharacterized protein</fullName>
    </submittedName>
</protein>
<organism evidence="15 16">
    <name type="scientific">Sphagnum troendelagicum</name>
    <dbReference type="NCBI Taxonomy" id="128251"/>
    <lineage>
        <taxon>Eukaryota</taxon>
        <taxon>Viridiplantae</taxon>
        <taxon>Streptophyta</taxon>
        <taxon>Embryophyta</taxon>
        <taxon>Bryophyta</taxon>
        <taxon>Sphagnophytina</taxon>
        <taxon>Sphagnopsida</taxon>
        <taxon>Sphagnales</taxon>
        <taxon>Sphagnaceae</taxon>
        <taxon>Sphagnum</taxon>
    </lineage>
</organism>
<dbReference type="SUPFAM" id="SSF57850">
    <property type="entry name" value="RING/U-box"/>
    <property type="match status" value="1"/>
</dbReference>
<dbReference type="InterPro" id="IPR032451">
    <property type="entry name" value="SMARCC_C"/>
</dbReference>
<dbReference type="PROSITE" id="PS50934">
    <property type="entry name" value="SWIRM"/>
    <property type="match status" value="1"/>
</dbReference>
<dbReference type="InterPro" id="IPR009057">
    <property type="entry name" value="Homeodomain-like_sf"/>
</dbReference>
<feature type="region of interest" description="Disordered" evidence="9">
    <location>
        <begin position="539"/>
        <end position="569"/>
    </location>
</feature>
<evidence type="ECO:0000259" key="14">
    <source>
        <dbReference type="PROSITE" id="PS51294"/>
    </source>
</evidence>
<dbReference type="PANTHER" id="PTHR12802">
    <property type="entry name" value="SWI/SNF COMPLEX-RELATED"/>
    <property type="match status" value="1"/>
</dbReference>
<keyword evidence="6" id="KW-0804">Transcription</keyword>
<evidence type="ECO:0000256" key="8">
    <source>
        <dbReference type="PROSITE-ProRule" id="PRU00228"/>
    </source>
</evidence>
<feature type="compositionally biased region" description="Low complexity" evidence="9">
    <location>
        <begin position="858"/>
        <end position="872"/>
    </location>
</feature>
<feature type="region of interest" description="Disordered" evidence="9">
    <location>
        <begin position="858"/>
        <end position="947"/>
    </location>
</feature>
<dbReference type="PROSITE" id="PS51294">
    <property type="entry name" value="HTH_MYB"/>
    <property type="match status" value="1"/>
</dbReference>
<evidence type="ECO:0000256" key="4">
    <source>
        <dbReference type="ARBA" id="ARBA00023015"/>
    </source>
</evidence>
<dbReference type="InterPro" id="IPR036388">
    <property type="entry name" value="WH-like_DNA-bd_sf"/>
</dbReference>
<dbReference type="InterPro" id="IPR043145">
    <property type="entry name" value="Znf_ZZ_sf"/>
</dbReference>
<dbReference type="InterPro" id="IPR000433">
    <property type="entry name" value="Znf_ZZ"/>
</dbReference>
<dbReference type="Proteomes" id="UP001497512">
    <property type="component" value="Chromosome 2"/>
</dbReference>
<evidence type="ECO:0000256" key="5">
    <source>
        <dbReference type="ARBA" id="ARBA00023125"/>
    </source>
</evidence>
<feature type="compositionally biased region" description="Polar residues" evidence="9">
    <location>
        <begin position="876"/>
        <end position="891"/>
    </location>
</feature>
<dbReference type="SMART" id="SM00291">
    <property type="entry name" value="ZnF_ZZ"/>
    <property type="match status" value="1"/>
</dbReference>
<dbReference type="InterPro" id="IPR041984">
    <property type="entry name" value="Rsc8/Ssr1/Ssr2_ZZ"/>
</dbReference>
<keyword evidence="5" id="KW-0238">DNA-binding</keyword>
<evidence type="ECO:0000259" key="12">
    <source>
        <dbReference type="PROSITE" id="PS50934"/>
    </source>
</evidence>
<feature type="region of interest" description="Disordered" evidence="9">
    <location>
        <begin position="212"/>
        <end position="235"/>
    </location>
</feature>
<evidence type="ECO:0000313" key="16">
    <source>
        <dbReference type="Proteomes" id="UP001497512"/>
    </source>
</evidence>
<dbReference type="PROSITE" id="PS50135">
    <property type="entry name" value="ZF_ZZ_2"/>
    <property type="match status" value="1"/>
</dbReference>
<dbReference type="CDD" id="cd02336">
    <property type="entry name" value="ZZ_RSC8"/>
    <property type="match status" value="1"/>
</dbReference>
<evidence type="ECO:0000259" key="11">
    <source>
        <dbReference type="PROSITE" id="PS50135"/>
    </source>
</evidence>
<dbReference type="InterPro" id="IPR007526">
    <property type="entry name" value="SWIRM"/>
</dbReference>
<reference evidence="15" key="1">
    <citation type="submission" date="2024-02" db="EMBL/GenBank/DDBJ databases">
        <authorList>
            <consortium name="ELIXIR-Norway"/>
            <consortium name="Elixir Norway"/>
        </authorList>
    </citation>
    <scope>NUCLEOTIDE SEQUENCE</scope>
</reference>
<evidence type="ECO:0000313" key="15">
    <source>
        <dbReference type="EMBL" id="CAK9215886.1"/>
    </source>
</evidence>
<dbReference type="InterPro" id="IPR001005">
    <property type="entry name" value="SANT/Myb"/>
</dbReference>
<name>A0ABP0U9Q9_9BRYO</name>
<feature type="domain" description="ZZ-type" evidence="11">
    <location>
        <begin position="420"/>
        <end position="474"/>
    </location>
</feature>
<dbReference type="PROSITE" id="PS50090">
    <property type="entry name" value="MYB_LIKE"/>
    <property type="match status" value="1"/>
</dbReference>
<evidence type="ECO:0000259" key="10">
    <source>
        <dbReference type="PROSITE" id="PS50090"/>
    </source>
</evidence>
<keyword evidence="7" id="KW-0539">Nucleus</keyword>
<dbReference type="Pfam" id="PF16495">
    <property type="entry name" value="SWIRM-assoc_1"/>
    <property type="match status" value="1"/>
</dbReference>
<feature type="domain" description="SANT" evidence="13">
    <location>
        <begin position="482"/>
        <end position="528"/>
    </location>
</feature>
<dbReference type="InterPro" id="IPR017884">
    <property type="entry name" value="SANT_dom"/>
</dbReference>